<gene>
    <name evidence="2" type="ORF">SELMODRAFT_408778</name>
</gene>
<accession>D8R9Y2</accession>
<proteinExistence type="predicted"/>
<sequence>MVDPDPSVSMQKPNGSREGGNVEPIDSVGEAASGGGNKASSAIGGRADFGGGNEASSAIDGGANLGGGNGGHVTAIEGHKNEVETMLKANIILNEQPIVKAEQNSYLKITQVMNEGQKNLELQQIKYLNHCPSAPMYTTSVFLKLLTSGKKLGIYEPKFHCPIARE</sequence>
<evidence type="ECO:0000256" key="1">
    <source>
        <dbReference type="SAM" id="MobiDB-lite"/>
    </source>
</evidence>
<feature type="region of interest" description="Disordered" evidence="1">
    <location>
        <begin position="1"/>
        <end position="41"/>
    </location>
</feature>
<dbReference type="KEGG" id="smo:SELMODRAFT_408778"/>
<reference evidence="2 3" key="1">
    <citation type="journal article" date="2011" name="Science">
        <title>The Selaginella genome identifies genetic changes associated with the evolution of vascular plants.</title>
        <authorList>
            <person name="Banks J.A."/>
            <person name="Nishiyama T."/>
            <person name="Hasebe M."/>
            <person name="Bowman J.L."/>
            <person name="Gribskov M."/>
            <person name="dePamphilis C."/>
            <person name="Albert V.A."/>
            <person name="Aono N."/>
            <person name="Aoyama T."/>
            <person name="Ambrose B.A."/>
            <person name="Ashton N.W."/>
            <person name="Axtell M.J."/>
            <person name="Barker E."/>
            <person name="Barker M.S."/>
            <person name="Bennetzen J.L."/>
            <person name="Bonawitz N.D."/>
            <person name="Chapple C."/>
            <person name="Cheng C."/>
            <person name="Correa L.G."/>
            <person name="Dacre M."/>
            <person name="DeBarry J."/>
            <person name="Dreyer I."/>
            <person name="Elias M."/>
            <person name="Engstrom E.M."/>
            <person name="Estelle M."/>
            <person name="Feng L."/>
            <person name="Finet C."/>
            <person name="Floyd S.K."/>
            <person name="Frommer W.B."/>
            <person name="Fujita T."/>
            <person name="Gramzow L."/>
            <person name="Gutensohn M."/>
            <person name="Harholt J."/>
            <person name="Hattori M."/>
            <person name="Heyl A."/>
            <person name="Hirai T."/>
            <person name="Hiwatashi Y."/>
            <person name="Ishikawa M."/>
            <person name="Iwata M."/>
            <person name="Karol K.G."/>
            <person name="Koehler B."/>
            <person name="Kolukisaoglu U."/>
            <person name="Kubo M."/>
            <person name="Kurata T."/>
            <person name="Lalonde S."/>
            <person name="Li K."/>
            <person name="Li Y."/>
            <person name="Litt A."/>
            <person name="Lyons E."/>
            <person name="Manning G."/>
            <person name="Maruyama T."/>
            <person name="Michael T.P."/>
            <person name="Mikami K."/>
            <person name="Miyazaki S."/>
            <person name="Morinaga S."/>
            <person name="Murata T."/>
            <person name="Mueller-Roeber B."/>
            <person name="Nelson D.R."/>
            <person name="Obara M."/>
            <person name="Oguri Y."/>
            <person name="Olmstead R.G."/>
            <person name="Onodera N."/>
            <person name="Petersen B.L."/>
            <person name="Pils B."/>
            <person name="Prigge M."/>
            <person name="Rensing S.A."/>
            <person name="Riano-Pachon D.M."/>
            <person name="Roberts A.W."/>
            <person name="Sato Y."/>
            <person name="Scheller H.V."/>
            <person name="Schulz B."/>
            <person name="Schulz C."/>
            <person name="Shakirov E.V."/>
            <person name="Shibagaki N."/>
            <person name="Shinohara N."/>
            <person name="Shippen D.E."/>
            <person name="Soerensen I."/>
            <person name="Sotooka R."/>
            <person name="Sugimoto N."/>
            <person name="Sugita M."/>
            <person name="Sumikawa N."/>
            <person name="Tanurdzic M."/>
            <person name="Theissen G."/>
            <person name="Ulvskov P."/>
            <person name="Wakazuki S."/>
            <person name="Weng J.K."/>
            <person name="Willats W.W."/>
            <person name="Wipf D."/>
            <person name="Wolf P.G."/>
            <person name="Yang L."/>
            <person name="Zimmer A.D."/>
            <person name="Zhu Q."/>
            <person name="Mitros T."/>
            <person name="Hellsten U."/>
            <person name="Loque D."/>
            <person name="Otillar R."/>
            <person name="Salamov A."/>
            <person name="Schmutz J."/>
            <person name="Shapiro H."/>
            <person name="Lindquist E."/>
            <person name="Lucas S."/>
            <person name="Rokhsar D."/>
            <person name="Grigoriev I.V."/>
        </authorList>
    </citation>
    <scope>NUCLEOTIDE SEQUENCE [LARGE SCALE GENOMIC DNA]</scope>
</reference>
<dbReference type="Gramene" id="EFJ31238">
    <property type="protein sequence ID" value="EFJ31238"/>
    <property type="gene ID" value="SELMODRAFT_408778"/>
</dbReference>
<dbReference type="AlphaFoldDB" id="D8R9Y2"/>
<dbReference type="InParanoid" id="D8R9Y2"/>
<keyword evidence="3" id="KW-1185">Reference proteome</keyword>
<protein>
    <submittedName>
        <fullName evidence="2">Uncharacterized protein</fullName>
    </submittedName>
</protein>
<evidence type="ECO:0000313" key="3">
    <source>
        <dbReference type="Proteomes" id="UP000001514"/>
    </source>
</evidence>
<dbReference type="Proteomes" id="UP000001514">
    <property type="component" value="Unassembled WGS sequence"/>
</dbReference>
<organism evidence="3">
    <name type="scientific">Selaginella moellendorffii</name>
    <name type="common">Spikemoss</name>
    <dbReference type="NCBI Taxonomy" id="88036"/>
    <lineage>
        <taxon>Eukaryota</taxon>
        <taxon>Viridiplantae</taxon>
        <taxon>Streptophyta</taxon>
        <taxon>Embryophyta</taxon>
        <taxon>Tracheophyta</taxon>
        <taxon>Lycopodiopsida</taxon>
        <taxon>Selaginellales</taxon>
        <taxon>Selaginellaceae</taxon>
        <taxon>Selaginella</taxon>
    </lineage>
</organism>
<evidence type="ECO:0000313" key="2">
    <source>
        <dbReference type="EMBL" id="EFJ31238.1"/>
    </source>
</evidence>
<dbReference type="HOGENOM" id="CLU_1605519_0_0_1"/>
<name>D8R9Y2_SELML</name>
<dbReference type="EMBL" id="GL377574">
    <property type="protein sequence ID" value="EFJ31238.1"/>
    <property type="molecule type" value="Genomic_DNA"/>
</dbReference>